<reference evidence="1 2" key="1">
    <citation type="submission" date="2018-08" db="EMBL/GenBank/DDBJ databases">
        <title>Complete genome of the Arcobacter suis type strain LMG 26152.</title>
        <authorList>
            <person name="Miller W.G."/>
            <person name="Yee E."/>
            <person name="Bono J.L."/>
        </authorList>
    </citation>
    <scope>NUCLEOTIDE SEQUENCE [LARGE SCALE GENOMIC DNA]</scope>
    <source>
        <strain evidence="1 2">CECT 7833</strain>
    </source>
</reference>
<dbReference type="AlphaFoldDB" id="A0AAD0WQ35"/>
<accession>A0AAD0WQ35</accession>
<gene>
    <name evidence="1" type="ORF">ASUIS_0818</name>
</gene>
<evidence type="ECO:0000313" key="2">
    <source>
        <dbReference type="Proteomes" id="UP000263040"/>
    </source>
</evidence>
<keyword evidence="2" id="KW-1185">Reference proteome</keyword>
<dbReference type="RefSeq" id="WP_118885865.1">
    <property type="nucleotide sequence ID" value="NZ_CP032100.1"/>
</dbReference>
<sequence length="133" mass="15610">MKDKIVDEFTYDIKIPGESKSLTEKFQTNEFILFGFVPEKGWVKVFYQSIGLLDKYKLVRKKVFPVVWICGNCAYFVNGACIHPNSRDNCGDNDSDRKCYHNGFVSVPYNWDSYNCGEKERFRLHKTIERIKC</sequence>
<proteinExistence type="predicted"/>
<name>A0AAD0WQ35_9BACT</name>
<dbReference type="Proteomes" id="UP000263040">
    <property type="component" value="Chromosome"/>
</dbReference>
<protein>
    <submittedName>
        <fullName evidence="1">Uncharacterized protein</fullName>
    </submittedName>
</protein>
<organism evidence="1 2">
    <name type="scientific">Arcobacter suis CECT 7833</name>
    <dbReference type="NCBI Taxonomy" id="663365"/>
    <lineage>
        <taxon>Bacteria</taxon>
        <taxon>Pseudomonadati</taxon>
        <taxon>Campylobacterota</taxon>
        <taxon>Epsilonproteobacteria</taxon>
        <taxon>Campylobacterales</taxon>
        <taxon>Arcobacteraceae</taxon>
        <taxon>Arcobacter</taxon>
    </lineage>
</organism>
<dbReference type="EMBL" id="CP032100">
    <property type="protein sequence ID" value="AXX89309.1"/>
    <property type="molecule type" value="Genomic_DNA"/>
</dbReference>
<dbReference type="KEGG" id="asui:ASUIS_0818"/>
<evidence type="ECO:0000313" key="1">
    <source>
        <dbReference type="EMBL" id="AXX89309.1"/>
    </source>
</evidence>